<dbReference type="PANTHER" id="PTHR24092:SF148">
    <property type="entry name" value="PHOSPHOLIPID-TRANSPORTING ATPASE"/>
    <property type="match status" value="1"/>
</dbReference>
<evidence type="ECO:0000259" key="6">
    <source>
        <dbReference type="Pfam" id="PF16212"/>
    </source>
</evidence>
<keyword evidence="3" id="KW-0460">Magnesium</keyword>
<evidence type="ECO:0000256" key="3">
    <source>
        <dbReference type="ARBA" id="ARBA00022842"/>
    </source>
</evidence>
<evidence type="ECO:0000313" key="7">
    <source>
        <dbReference type="EMBL" id="MBA4674652.1"/>
    </source>
</evidence>
<feature type="chain" id="PRO_5033586725" description="P-type ATPase C-terminal domain-containing protein" evidence="5">
    <location>
        <begin position="17"/>
        <end position="110"/>
    </location>
</feature>
<reference evidence="7" key="1">
    <citation type="journal article" date="2013" name="J. Plant Res.">
        <title>Effect of fungi and light on seed germination of three Opuntia species from semiarid lands of central Mexico.</title>
        <authorList>
            <person name="Delgado-Sanchez P."/>
            <person name="Jimenez-Bremont J.F."/>
            <person name="Guerrero-Gonzalez Mde L."/>
            <person name="Flores J."/>
        </authorList>
    </citation>
    <scope>NUCLEOTIDE SEQUENCE</scope>
    <source>
        <tissue evidence="7">Cladode</tissue>
    </source>
</reference>
<dbReference type="EMBL" id="GISG01263866">
    <property type="protein sequence ID" value="MBA4674653.1"/>
    <property type="molecule type" value="Transcribed_RNA"/>
</dbReference>
<dbReference type="Pfam" id="PF16212">
    <property type="entry name" value="PhoLip_ATPase_C"/>
    <property type="match status" value="1"/>
</dbReference>
<dbReference type="GO" id="GO:0046872">
    <property type="term" value="F:metal ion binding"/>
    <property type="evidence" value="ECO:0007669"/>
    <property type="project" value="UniProtKB-KW"/>
</dbReference>
<evidence type="ECO:0000256" key="1">
    <source>
        <dbReference type="ARBA" id="ARBA00004141"/>
    </source>
</evidence>
<dbReference type="SUPFAM" id="SSF81665">
    <property type="entry name" value="Calcium ATPase, transmembrane domain M"/>
    <property type="match status" value="1"/>
</dbReference>
<dbReference type="GO" id="GO:0140326">
    <property type="term" value="F:ATPase-coupled intramembrane lipid transporter activity"/>
    <property type="evidence" value="ECO:0007669"/>
    <property type="project" value="TreeGrafter"/>
</dbReference>
<feature type="domain" description="P-type ATPase C-terminal" evidence="6">
    <location>
        <begin position="1"/>
        <end position="109"/>
    </location>
</feature>
<evidence type="ECO:0000256" key="4">
    <source>
        <dbReference type="SAM" id="Phobius"/>
    </source>
</evidence>
<reference evidence="7" key="2">
    <citation type="submission" date="2020-07" db="EMBL/GenBank/DDBJ databases">
        <authorList>
            <person name="Vera ALvarez R."/>
            <person name="Arias-Moreno D.M."/>
            <person name="Jimenez-Jacinto V."/>
            <person name="Jimenez-Bremont J.F."/>
            <person name="Swaminathan K."/>
            <person name="Moose S.P."/>
            <person name="Guerrero-Gonzalez M.L."/>
            <person name="Marino-Ramirez L."/>
            <person name="Landsman D."/>
            <person name="Rodriguez-Kessler M."/>
            <person name="Delgado-Sanchez P."/>
        </authorList>
    </citation>
    <scope>NUCLEOTIDE SEQUENCE</scope>
    <source>
        <tissue evidence="7">Cladode</tissue>
    </source>
</reference>
<dbReference type="InterPro" id="IPR023298">
    <property type="entry name" value="ATPase_P-typ_TM_dom_sf"/>
</dbReference>
<dbReference type="InterPro" id="IPR032630">
    <property type="entry name" value="P_typ_ATPase_c"/>
</dbReference>
<sequence length="110" mass="12655">MLFWYVFCAAFSTTQAMTDWSCVLYSLIYTSIFTIVVGVLDKDLSHKTLLQHPKLYGAGLRQESYSLRLFWIAMLDTLWQSLAPFYIPVCTYMGTAIDSWSFGNLWTIAV</sequence>
<keyword evidence="5" id="KW-0732">Signal</keyword>
<keyword evidence="4" id="KW-1133">Transmembrane helix</keyword>
<keyword evidence="4" id="KW-0472">Membrane</keyword>
<dbReference type="EMBL" id="GISG01263853">
    <property type="protein sequence ID" value="MBA4674648.1"/>
    <property type="molecule type" value="Transcribed_RNA"/>
</dbReference>
<organism evidence="7">
    <name type="scientific">Opuntia streptacantha</name>
    <name type="common">Prickly pear cactus</name>
    <name type="synonym">Opuntia cardona</name>
    <dbReference type="NCBI Taxonomy" id="393608"/>
    <lineage>
        <taxon>Eukaryota</taxon>
        <taxon>Viridiplantae</taxon>
        <taxon>Streptophyta</taxon>
        <taxon>Embryophyta</taxon>
        <taxon>Tracheophyta</taxon>
        <taxon>Spermatophyta</taxon>
        <taxon>Magnoliopsida</taxon>
        <taxon>eudicotyledons</taxon>
        <taxon>Gunneridae</taxon>
        <taxon>Pentapetalae</taxon>
        <taxon>Caryophyllales</taxon>
        <taxon>Cactineae</taxon>
        <taxon>Cactaceae</taxon>
        <taxon>Opuntioideae</taxon>
        <taxon>Opuntia</taxon>
    </lineage>
</organism>
<dbReference type="AlphaFoldDB" id="A0A7C9AR21"/>
<feature type="signal peptide" evidence="5">
    <location>
        <begin position="1"/>
        <end position="16"/>
    </location>
</feature>
<evidence type="ECO:0000256" key="5">
    <source>
        <dbReference type="SAM" id="SignalP"/>
    </source>
</evidence>
<protein>
    <recommendedName>
        <fullName evidence="6">P-type ATPase C-terminal domain-containing protein</fullName>
    </recommendedName>
</protein>
<accession>A0A7C9AR21</accession>
<name>A0A7C9AR21_OPUST</name>
<dbReference type="GO" id="GO:0045332">
    <property type="term" value="P:phospholipid translocation"/>
    <property type="evidence" value="ECO:0007669"/>
    <property type="project" value="TreeGrafter"/>
</dbReference>
<comment type="subcellular location">
    <subcellularLocation>
        <location evidence="1">Membrane</location>
        <topology evidence="1">Multi-pass membrane protein</topology>
    </subcellularLocation>
</comment>
<dbReference type="GO" id="GO:0005886">
    <property type="term" value="C:plasma membrane"/>
    <property type="evidence" value="ECO:0007669"/>
    <property type="project" value="TreeGrafter"/>
</dbReference>
<keyword evidence="4" id="KW-0812">Transmembrane</keyword>
<keyword evidence="2" id="KW-0479">Metal-binding</keyword>
<proteinExistence type="predicted"/>
<evidence type="ECO:0000256" key="2">
    <source>
        <dbReference type="ARBA" id="ARBA00022723"/>
    </source>
</evidence>
<dbReference type="PANTHER" id="PTHR24092">
    <property type="entry name" value="PROBABLE PHOSPHOLIPID-TRANSPORTING ATPASE"/>
    <property type="match status" value="1"/>
</dbReference>
<dbReference type="EMBL" id="GISG01263863">
    <property type="protein sequence ID" value="MBA4674652.1"/>
    <property type="molecule type" value="Transcribed_RNA"/>
</dbReference>
<feature type="transmembrane region" description="Helical" evidence="4">
    <location>
        <begin position="26"/>
        <end position="44"/>
    </location>
</feature>